<evidence type="ECO:0000256" key="2">
    <source>
        <dbReference type="ARBA" id="ARBA00023157"/>
    </source>
</evidence>
<evidence type="ECO:0000313" key="5">
    <source>
        <dbReference type="EMBL" id="VDL92256.1"/>
    </source>
</evidence>
<dbReference type="STRING" id="70667.A0A183SNS3"/>
<dbReference type="FunFam" id="2.60.120.290:FF:000005">
    <property type="entry name" value="Procollagen C-endopeptidase enhancer 1"/>
    <property type="match status" value="1"/>
</dbReference>
<evidence type="ECO:0000256" key="1">
    <source>
        <dbReference type="ARBA" id="ARBA00022737"/>
    </source>
</evidence>
<organism evidence="7">
    <name type="scientific">Schistocephalus solidus</name>
    <name type="common">Tapeworm</name>
    <dbReference type="NCBI Taxonomy" id="70667"/>
    <lineage>
        <taxon>Eukaryota</taxon>
        <taxon>Metazoa</taxon>
        <taxon>Spiralia</taxon>
        <taxon>Lophotrochozoa</taxon>
        <taxon>Platyhelminthes</taxon>
        <taxon>Cestoda</taxon>
        <taxon>Eucestoda</taxon>
        <taxon>Diphyllobothriidea</taxon>
        <taxon>Diphyllobothriidae</taxon>
        <taxon>Schistocephalus</taxon>
    </lineage>
</organism>
<sequence>MKGDEGKISSLGYPGNYPANRTCFWRITVPVGFFSGNTCQFDYVKVYDGIINNSPMLKKLCGAKLPTPILSTGNTMGVLFVSNDRIQKIGFSAKYQKGKLLQVTETD</sequence>
<dbReference type="AlphaFoldDB" id="A0A183SNS3"/>
<dbReference type="PANTHER" id="PTHR24251">
    <property type="entry name" value="OVOCHYMASE-RELATED"/>
    <property type="match status" value="1"/>
</dbReference>
<evidence type="ECO:0000256" key="3">
    <source>
        <dbReference type="PROSITE-ProRule" id="PRU00059"/>
    </source>
</evidence>
<evidence type="ECO:0000313" key="7">
    <source>
        <dbReference type="WBParaSite" id="SSLN_0000606401-mRNA-1"/>
    </source>
</evidence>
<feature type="domain" description="CUB" evidence="4">
    <location>
        <begin position="1"/>
        <end position="98"/>
    </location>
</feature>
<dbReference type="Proteomes" id="UP000275846">
    <property type="component" value="Unassembled WGS sequence"/>
</dbReference>
<dbReference type="SMART" id="SM00042">
    <property type="entry name" value="CUB"/>
    <property type="match status" value="1"/>
</dbReference>
<keyword evidence="2" id="KW-1015">Disulfide bond</keyword>
<dbReference type="InterPro" id="IPR000859">
    <property type="entry name" value="CUB_dom"/>
</dbReference>
<keyword evidence="6" id="KW-1185">Reference proteome</keyword>
<dbReference type="EMBL" id="UYSU01033440">
    <property type="protein sequence ID" value="VDL92256.1"/>
    <property type="molecule type" value="Genomic_DNA"/>
</dbReference>
<name>A0A183SNS3_SCHSO</name>
<reference evidence="7" key="1">
    <citation type="submission" date="2016-06" db="UniProtKB">
        <authorList>
            <consortium name="WormBaseParasite"/>
        </authorList>
    </citation>
    <scope>IDENTIFICATION</scope>
</reference>
<evidence type="ECO:0000259" key="4">
    <source>
        <dbReference type="PROSITE" id="PS01180"/>
    </source>
</evidence>
<keyword evidence="1" id="KW-0677">Repeat</keyword>
<comment type="caution">
    <text evidence="3">Lacks conserved residue(s) required for the propagation of feature annotation.</text>
</comment>
<accession>A0A183SNS3</accession>
<proteinExistence type="predicted"/>
<dbReference type="OrthoDB" id="6022136at2759"/>
<dbReference type="InterPro" id="IPR035914">
    <property type="entry name" value="Sperma_CUB_dom_sf"/>
</dbReference>
<dbReference type="Pfam" id="PF00431">
    <property type="entry name" value="CUB"/>
    <property type="match status" value="1"/>
</dbReference>
<dbReference type="WBParaSite" id="SSLN_0000606401-mRNA-1">
    <property type="protein sequence ID" value="SSLN_0000606401-mRNA-1"/>
    <property type="gene ID" value="SSLN_0000606401"/>
</dbReference>
<gene>
    <name evidence="5" type="ORF">SSLN_LOCUS5871</name>
</gene>
<dbReference type="SUPFAM" id="SSF49854">
    <property type="entry name" value="Spermadhesin, CUB domain"/>
    <property type="match status" value="1"/>
</dbReference>
<dbReference type="PANTHER" id="PTHR24251:SF52">
    <property type="entry name" value="CUB DOMAIN-CONTAINING PROTEIN"/>
    <property type="match status" value="1"/>
</dbReference>
<reference evidence="5 6" key="2">
    <citation type="submission" date="2018-11" db="EMBL/GenBank/DDBJ databases">
        <authorList>
            <consortium name="Pathogen Informatics"/>
        </authorList>
    </citation>
    <scope>NUCLEOTIDE SEQUENCE [LARGE SCALE GENOMIC DNA]</scope>
    <source>
        <strain evidence="5 6">NST_G2</strain>
    </source>
</reference>
<dbReference type="Gene3D" id="2.60.120.290">
    <property type="entry name" value="Spermadhesin, CUB domain"/>
    <property type="match status" value="1"/>
</dbReference>
<evidence type="ECO:0000313" key="6">
    <source>
        <dbReference type="Proteomes" id="UP000275846"/>
    </source>
</evidence>
<dbReference type="CDD" id="cd00041">
    <property type="entry name" value="CUB"/>
    <property type="match status" value="1"/>
</dbReference>
<protein>
    <submittedName>
        <fullName evidence="7">CUB domain-containing protein</fullName>
    </submittedName>
</protein>
<dbReference type="PROSITE" id="PS01180">
    <property type="entry name" value="CUB"/>
    <property type="match status" value="1"/>
</dbReference>